<feature type="transmembrane region" description="Helical" evidence="1">
    <location>
        <begin position="72"/>
        <end position="90"/>
    </location>
</feature>
<reference evidence="3 4" key="1">
    <citation type="submission" date="2024-04" db="EMBL/GenBank/DDBJ databases">
        <title>whole genome sequencing of Lutimonas vermicola strain IMCC1616.</title>
        <authorList>
            <person name="Bae S.S."/>
        </authorList>
    </citation>
    <scope>NUCLEOTIDE SEQUENCE [LARGE SCALE GENOMIC DNA]</scope>
    <source>
        <strain evidence="3 4">IMCC1616</strain>
    </source>
</reference>
<dbReference type="EMBL" id="JBCDNA010000003">
    <property type="protein sequence ID" value="MEL4456611.1"/>
    <property type="molecule type" value="Genomic_DNA"/>
</dbReference>
<keyword evidence="4" id="KW-1185">Reference proteome</keyword>
<gene>
    <name evidence="3" type="ORF">AABB81_11945</name>
</gene>
<evidence type="ECO:0000259" key="2">
    <source>
        <dbReference type="PROSITE" id="PS50835"/>
    </source>
</evidence>
<dbReference type="InterPro" id="IPR013783">
    <property type="entry name" value="Ig-like_fold"/>
</dbReference>
<feature type="domain" description="Ig-like" evidence="2">
    <location>
        <begin position="310"/>
        <end position="433"/>
    </location>
</feature>
<feature type="non-terminal residue" evidence="3">
    <location>
        <position position="499"/>
    </location>
</feature>
<evidence type="ECO:0000313" key="4">
    <source>
        <dbReference type="Proteomes" id="UP001474120"/>
    </source>
</evidence>
<accession>A0ABU9L546</accession>
<sequence>MKTDISLIGRLSKKYILPLFSQDNFVLTGFTHATNNNNNRTNCMNNLTIDPKERMDFIRKKLPKKSNYSSKGLRILMILGLLLFSISLFAQNVGDYGAIGNGDWDDQSNWGVWDGSSFVNNGTYPGAGGIASYDVYINNNFTIIIDGEVPGTFQTLIIGEGTLGTLQIIGNSEFHFAMLLIESNGVIDWGGNTNYSLTLPEDVVIIIKEGGILDEEGSCSASRSIVIGNNTYSVCNNNAGNDELSFEELINNGGSVFLNPTSNSPICEGAILDLETNLEPIGSGDPNDYAVSWSGTGPNGYTYSSTVEDPSISGLEDGDYTFEVTVTYFGTITKTESLDVVVISSPTAEAGVTAELTCVITTITLDGSGTTPGLDYLWTGPGTITAETTLSPTIDTPGTYTLTVTNSSTGCTATDTVVVTFLNDTTDPVADVASLPALTAQCEIASLTAPTAIDNCDGALTATTGVSLPITSSTTITWTYTDASGNTATQTQAVVINDT</sequence>
<keyword evidence="1" id="KW-0472">Membrane</keyword>
<name>A0ABU9L546_9FLAO</name>
<protein>
    <recommendedName>
        <fullName evidence="2">Ig-like domain-containing protein</fullName>
    </recommendedName>
</protein>
<dbReference type="PROSITE" id="PS50835">
    <property type="entry name" value="IG_LIKE"/>
    <property type="match status" value="1"/>
</dbReference>
<dbReference type="InterPro" id="IPR007110">
    <property type="entry name" value="Ig-like_dom"/>
</dbReference>
<comment type="caution">
    <text evidence="3">The sequence shown here is derived from an EMBL/GenBank/DDBJ whole genome shotgun (WGS) entry which is preliminary data.</text>
</comment>
<evidence type="ECO:0000256" key="1">
    <source>
        <dbReference type="SAM" id="Phobius"/>
    </source>
</evidence>
<organism evidence="3 4">
    <name type="scientific">Lutimonas vermicola</name>
    <dbReference type="NCBI Taxonomy" id="414288"/>
    <lineage>
        <taxon>Bacteria</taxon>
        <taxon>Pseudomonadati</taxon>
        <taxon>Bacteroidota</taxon>
        <taxon>Flavobacteriia</taxon>
        <taxon>Flavobacteriales</taxon>
        <taxon>Flavobacteriaceae</taxon>
        <taxon>Lutimonas</taxon>
    </lineage>
</organism>
<keyword evidence="1" id="KW-0812">Transmembrane</keyword>
<keyword evidence="1" id="KW-1133">Transmembrane helix</keyword>
<dbReference type="Gene3D" id="2.60.40.10">
    <property type="entry name" value="Immunoglobulins"/>
    <property type="match status" value="2"/>
</dbReference>
<proteinExistence type="predicted"/>
<dbReference type="Proteomes" id="UP001474120">
    <property type="component" value="Unassembled WGS sequence"/>
</dbReference>
<evidence type="ECO:0000313" key="3">
    <source>
        <dbReference type="EMBL" id="MEL4456611.1"/>
    </source>
</evidence>